<evidence type="ECO:0000313" key="11">
    <source>
        <dbReference type="Proteomes" id="UP000011607"/>
    </source>
</evidence>
<comment type="similarity">
    <text evidence="8">Belongs to the Mrp/NBP35 ATP-binding proteins family.</text>
</comment>
<keyword evidence="1 8" id="KW-0479">Metal-binding</keyword>
<comment type="function">
    <text evidence="6 8">Binds and transfers iron-sulfur (Fe-S) clusters to target apoproteins. Can hydrolyze ATP.</text>
</comment>
<evidence type="ECO:0000256" key="3">
    <source>
        <dbReference type="ARBA" id="ARBA00022840"/>
    </source>
</evidence>
<dbReference type="AlphaFoldDB" id="M0MLR8"/>
<reference evidence="10 11" key="1">
    <citation type="journal article" date="2014" name="PLoS Genet.">
        <title>Phylogenetically driven sequencing of extremely halophilic archaea reveals strategies for static and dynamic osmo-response.</title>
        <authorList>
            <person name="Becker E.A."/>
            <person name="Seitzer P.M."/>
            <person name="Tritt A."/>
            <person name="Larsen D."/>
            <person name="Krusor M."/>
            <person name="Yao A.I."/>
            <person name="Wu D."/>
            <person name="Madern D."/>
            <person name="Eisen J.A."/>
            <person name="Darling A.E."/>
            <person name="Facciotti M.T."/>
        </authorList>
    </citation>
    <scope>NUCLEOTIDE SEQUENCE [LARGE SCALE GENOMIC DNA]</scope>
    <source>
        <strain evidence="10 11">JCM 10879</strain>
    </source>
</reference>
<dbReference type="InterPro" id="IPR000808">
    <property type="entry name" value="Mrp-like_CS"/>
</dbReference>
<dbReference type="InterPro" id="IPR019591">
    <property type="entry name" value="Mrp/NBP35_ATP-bd"/>
</dbReference>
<feature type="binding site" evidence="8">
    <location>
        <begin position="105"/>
        <end position="112"/>
    </location>
    <ligand>
        <name>ATP</name>
        <dbReference type="ChEBI" id="CHEBI:30616"/>
    </ligand>
</feature>
<accession>M0MLR8</accession>
<dbReference type="RefSeq" id="WP_006671190.1">
    <property type="nucleotide sequence ID" value="NZ_AOMA01000007.1"/>
</dbReference>
<dbReference type="GO" id="GO:0016226">
    <property type="term" value="P:iron-sulfur cluster assembly"/>
    <property type="evidence" value="ECO:0007669"/>
    <property type="project" value="InterPro"/>
</dbReference>
<dbReference type="Gene3D" id="3.30.300.130">
    <property type="entry name" value="Fe-S cluster assembly (FSCA)"/>
    <property type="match status" value="1"/>
</dbReference>
<evidence type="ECO:0000256" key="5">
    <source>
        <dbReference type="ARBA" id="ARBA00023014"/>
    </source>
</evidence>
<dbReference type="HAMAP" id="MF_02040">
    <property type="entry name" value="Mrp_NBP35"/>
    <property type="match status" value="1"/>
</dbReference>
<dbReference type="Gene3D" id="3.40.50.300">
    <property type="entry name" value="P-loop containing nucleotide triphosphate hydrolases"/>
    <property type="match status" value="1"/>
</dbReference>
<dbReference type="GO" id="GO:0051539">
    <property type="term" value="F:4 iron, 4 sulfur cluster binding"/>
    <property type="evidence" value="ECO:0007669"/>
    <property type="project" value="TreeGrafter"/>
</dbReference>
<dbReference type="GO" id="GO:0046872">
    <property type="term" value="F:metal ion binding"/>
    <property type="evidence" value="ECO:0007669"/>
    <property type="project" value="UniProtKB-KW"/>
</dbReference>
<gene>
    <name evidence="10" type="ORF">C446_01086</name>
</gene>
<evidence type="ECO:0000256" key="1">
    <source>
        <dbReference type="ARBA" id="ARBA00022723"/>
    </source>
</evidence>
<keyword evidence="8" id="KW-0378">Hydrolase</keyword>
<feature type="domain" description="MIP18 family-like" evidence="9">
    <location>
        <begin position="4"/>
        <end position="75"/>
    </location>
</feature>
<dbReference type="GO" id="GO:0140663">
    <property type="term" value="F:ATP-dependent FeS chaperone activity"/>
    <property type="evidence" value="ECO:0007669"/>
    <property type="project" value="InterPro"/>
</dbReference>
<dbReference type="PROSITE" id="PS01215">
    <property type="entry name" value="MRP"/>
    <property type="match status" value="1"/>
</dbReference>
<dbReference type="Proteomes" id="UP000011607">
    <property type="component" value="Unassembled WGS sequence"/>
</dbReference>
<dbReference type="FunFam" id="3.40.50.300:FF:001119">
    <property type="entry name" value="Iron-sulfur cluster carrier protein"/>
    <property type="match status" value="1"/>
</dbReference>
<keyword evidence="4 8" id="KW-0408">Iron</keyword>
<organism evidence="10 11">
    <name type="scientific">Halobiforma nitratireducens JCM 10879</name>
    <dbReference type="NCBI Taxonomy" id="1227454"/>
    <lineage>
        <taxon>Archaea</taxon>
        <taxon>Methanobacteriati</taxon>
        <taxon>Methanobacteriota</taxon>
        <taxon>Stenosarchaea group</taxon>
        <taxon>Halobacteria</taxon>
        <taxon>Halobacteriales</taxon>
        <taxon>Natrialbaceae</taxon>
        <taxon>Halobiforma</taxon>
    </lineage>
</organism>
<dbReference type="OrthoDB" id="8297at2157"/>
<dbReference type="SUPFAM" id="SSF117916">
    <property type="entry name" value="Fe-S cluster assembly (FSCA) domain-like"/>
    <property type="match status" value="1"/>
</dbReference>
<evidence type="ECO:0000256" key="6">
    <source>
        <dbReference type="ARBA" id="ARBA00058094"/>
    </source>
</evidence>
<evidence type="ECO:0000256" key="7">
    <source>
        <dbReference type="ARBA" id="ARBA00074706"/>
    </source>
</evidence>
<evidence type="ECO:0000259" key="9">
    <source>
        <dbReference type="Pfam" id="PF01883"/>
    </source>
</evidence>
<proteinExistence type="inferred from homology"/>
<evidence type="ECO:0000256" key="2">
    <source>
        <dbReference type="ARBA" id="ARBA00022741"/>
    </source>
</evidence>
<protein>
    <recommendedName>
        <fullName evidence="7 8">Iron-sulfur cluster carrier protein</fullName>
    </recommendedName>
</protein>
<keyword evidence="5 8" id="KW-0411">Iron-sulfur</keyword>
<keyword evidence="11" id="KW-1185">Reference proteome</keyword>
<dbReference type="GO" id="GO:0016887">
    <property type="term" value="F:ATP hydrolysis activity"/>
    <property type="evidence" value="ECO:0007669"/>
    <property type="project" value="UniProtKB-UniRule"/>
</dbReference>
<dbReference type="InterPro" id="IPR044304">
    <property type="entry name" value="NUBPL-like"/>
</dbReference>
<comment type="subunit">
    <text evidence="8">Homodimer.</text>
</comment>
<evidence type="ECO:0000256" key="8">
    <source>
        <dbReference type="HAMAP-Rule" id="MF_02040"/>
    </source>
</evidence>
<dbReference type="SUPFAM" id="SSF52540">
    <property type="entry name" value="P-loop containing nucleoside triphosphate hydrolases"/>
    <property type="match status" value="1"/>
</dbReference>
<dbReference type="STRING" id="1227454.C446_01086"/>
<dbReference type="PANTHER" id="PTHR42961:SF2">
    <property type="entry name" value="IRON-SULFUR PROTEIN NUBPL"/>
    <property type="match status" value="1"/>
</dbReference>
<dbReference type="eggNOG" id="arCOG01846">
    <property type="taxonomic scope" value="Archaea"/>
</dbReference>
<dbReference type="InterPro" id="IPR034904">
    <property type="entry name" value="FSCA_dom_sf"/>
</dbReference>
<evidence type="ECO:0000256" key="4">
    <source>
        <dbReference type="ARBA" id="ARBA00023004"/>
    </source>
</evidence>
<dbReference type="EMBL" id="AOMA01000007">
    <property type="protein sequence ID" value="EMA46596.1"/>
    <property type="molecule type" value="Genomic_DNA"/>
</dbReference>
<dbReference type="eggNOG" id="arCOG00585">
    <property type="taxonomic scope" value="Archaea"/>
</dbReference>
<dbReference type="CDD" id="cd02037">
    <property type="entry name" value="Mrp_NBP35"/>
    <property type="match status" value="1"/>
</dbReference>
<dbReference type="Pfam" id="PF10609">
    <property type="entry name" value="ParA"/>
    <property type="match status" value="1"/>
</dbReference>
<dbReference type="PATRIC" id="fig|1227454.3.peg.216"/>
<dbReference type="InterPro" id="IPR033756">
    <property type="entry name" value="YlxH/NBP35"/>
</dbReference>
<keyword evidence="2 8" id="KW-0547">Nucleotide-binding</keyword>
<dbReference type="Pfam" id="PF01883">
    <property type="entry name" value="FeS_assembly_P"/>
    <property type="match status" value="1"/>
</dbReference>
<evidence type="ECO:0000313" key="10">
    <source>
        <dbReference type="EMBL" id="EMA46596.1"/>
    </source>
</evidence>
<dbReference type="InterPro" id="IPR027417">
    <property type="entry name" value="P-loop_NTPase"/>
</dbReference>
<sequence>MVDEDQVRDRLRSVEDPALGSDIVSLGLIDDIDVAVGDGDGDEKGTAAVSVSFGAPYAPDEMDMGDRIREEIEDLGLEPTVSPEQPATTDSPLPGVRNVVPIASGKGGVGKTTVATNLATALARTGARVGLLDADIYGPNVPGMIGIEAQPGMSPEGDIVPPEADGITLMSMAFLTEEETDPAMLRGPMIDKLLGQLIRETDWGELDYLLVDLPPGTGDEQLTLMQHAPVTGAVVVTTPEDIALEDVRKGVRMFIDQNVPVLGVVENMSAYRCPSCGDQHDLYGTGGGQRIADEFDVPLLAEIPMDPAIRAGSDADEPVTALKEGPAADRFIELQDTVLNRVGAVNRGAVADVDLEGVPPTDGPAE</sequence>
<comment type="caution">
    <text evidence="10">The sequence shown here is derived from an EMBL/GenBank/DDBJ whole genome shotgun (WGS) entry which is preliminary data.</text>
</comment>
<dbReference type="GO" id="GO:0005524">
    <property type="term" value="F:ATP binding"/>
    <property type="evidence" value="ECO:0007669"/>
    <property type="project" value="UniProtKB-UniRule"/>
</dbReference>
<dbReference type="InterPro" id="IPR002744">
    <property type="entry name" value="MIP18-like"/>
</dbReference>
<keyword evidence="3 8" id="KW-0067">ATP-binding</keyword>
<dbReference type="PRINTS" id="PR00830">
    <property type="entry name" value="ENDOLAPTASE"/>
</dbReference>
<dbReference type="PANTHER" id="PTHR42961">
    <property type="entry name" value="IRON-SULFUR PROTEIN NUBPL"/>
    <property type="match status" value="1"/>
</dbReference>
<name>M0MLR8_9EURY</name>